<dbReference type="AlphaFoldDB" id="U1HPQ8"/>
<accession>U1HPQ8</accession>
<dbReference type="PROSITE" id="PS00108">
    <property type="entry name" value="PROTEIN_KINASE_ST"/>
    <property type="match status" value="1"/>
</dbReference>
<dbReference type="OMA" id="CRSHQNE"/>
<reference evidence="3" key="1">
    <citation type="journal article" date="2014" name="BMC Genomics">
        <title>Genome characteristics reveal the impact of lichenization on lichen-forming fungus Endocarpon pusillum Hedwig (Verrucariales, Ascomycota).</title>
        <authorList>
            <person name="Wang Y.-Y."/>
            <person name="Liu B."/>
            <person name="Zhang X.-Y."/>
            <person name="Zhou Q.-M."/>
            <person name="Zhang T."/>
            <person name="Li H."/>
            <person name="Yu Y.-F."/>
            <person name="Zhang X.-L."/>
            <person name="Hao X.-Y."/>
            <person name="Wang M."/>
            <person name="Wang L."/>
            <person name="Wei J.-C."/>
        </authorList>
    </citation>
    <scope>NUCLEOTIDE SEQUENCE [LARGE SCALE GENOMIC DNA]</scope>
    <source>
        <strain evidence="3">Z07020 / HMAS-L-300199</strain>
    </source>
</reference>
<dbReference type="GO" id="GO:0005737">
    <property type="term" value="C:cytoplasm"/>
    <property type="evidence" value="ECO:0007669"/>
    <property type="project" value="TreeGrafter"/>
</dbReference>
<dbReference type="InterPro" id="IPR053235">
    <property type="entry name" value="Ser_Thr_kinase"/>
</dbReference>
<dbReference type="SUPFAM" id="SSF56112">
    <property type="entry name" value="Protein kinase-like (PK-like)"/>
    <property type="match status" value="1"/>
</dbReference>
<dbReference type="Proteomes" id="UP000019373">
    <property type="component" value="Unassembled WGS sequence"/>
</dbReference>
<evidence type="ECO:0000313" key="3">
    <source>
        <dbReference type="Proteomes" id="UP000019373"/>
    </source>
</evidence>
<name>U1HPQ8_ENDPU</name>
<dbReference type="eggNOG" id="KOG0032">
    <property type="taxonomic scope" value="Eukaryota"/>
</dbReference>
<dbReference type="Gene3D" id="1.10.510.10">
    <property type="entry name" value="Transferase(Phosphotransferase) domain 1"/>
    <property type="match status" value="1"/>
</dbReference>
<dbReference type="EMBL" id="KE721108">
    <property type="protein sequence ID" value="ERF72385.1"/>
    <property type="molecule type" value="Genomic_DNA"/>
</dbReference>
<keyword evidence="3" id="KW-1185">Reference proteome</keyword>
<dbReference type="InterPro" id="IPR008271">
    <property type="entry name" value="Ser/Thr_kinase_AS"/>
</dbReference>
<dbReference type="GeneID" id="19242429"/>
<dbReference type="RefSeq" id="XP_007801976.1">
    <property type="nucleotide sequence ID" value="XM_007803785.1"/>
</dbReference>
<dbReference type="GO" id="GO:0004674">
    <property type="term" value="F:protein serine/threonine kinase activity"/>
    <property type="evidence" value="ECO:0007669"/>
    <property type="project" value="TreeGrafter"/>
</dbReference>
<evidence type="ECO:0000259" key="1">
    <source>
        <dbReference type="PROSITE" id="PS50011"/>
    </source>
</evidence>
<dbReference type="InterPro" id="IPR000719">
    <property type="entry name" value="Prot_kinase_dom"/>
</dbReference>
<dbReference type="OrthoDB" id="4172704at2759"/>
<dbReference type="Pfam" id="PF00069">
    <property type="entry name" value="Pkinase"/>
    <property type="match status" value="1"/>
</dbReference>
<dbReference type="PANTHER" id="PTHR24361">
    <property type="entry name" value="MITOGEN-ACTIVATED KINASE KINASE KINASE"/>
    <property type="match status" value="1"/>
</dbReference>
<protein>
    <recommendedName>
        <fullName evidence="1">Protein kinase domain-containing protein</fullName>
    </recommendedName>
</protein>
<sequence>MYEGTVQSLIYTDVKSDNVVVEYRLQPNGEVDISRVNLADPESAAKVRNGEHITGIQVGNVMWRSPEAQAGIGITKASDVFSFGIVCIHAVLRLHIFGFDREKLVEGVEPEVEVLERMISYFGPVPLGLLEHIDNDQWCLALMTLNRSFSKDKPRRPFALWVEEDFPNLDSNLKRFVGRMMNLDPAKRATVDELLEDPWWD</sequence>
<gene>
    <name evidence="2" type="ORF">EPUS_07547</name>
</gene>
<dbReference type="GO" id="GO:0005524">
    <property type="term" value="F:ATP binding"/>
    <property type="evidence" value="ECO:0007669"/>
    <property type="project" value="InterPro"/>
</dbReference>
<organism evidence="2 3">
    <name type="scientific">Endocarpon pusillum (strain Z07020 / HMAS-L-300199)</name>
    <name type="common">Lichen-forming fungus</name>
    <dbReference type="NCBI Taxonomy" id="1263415"/>
    <lineage>
        <taxon>Eukaryota</taxon>
        <taxon>Fungi</taxon>
        <taxon>Dikarya</taxon>
        <taxon>Ascomycota</taxon>
        <taxon>Pezizomycotina</taxon>
        <taxon>Eurotiomycetes</taxon>
        <taxon>Chaetothyriomycetidae</taxon>
        <taxon>Verrucariales</taxon>
        <taxon>Verrucariaceae</taxon>
        <taxon>Endocarpon</taxon>
    </lineage>
</organism>
<evidence type="ECO:0000313" key="2">
    <source>
        <dbReference type="EMBL" id="ERF72385.1"/>
    </source>
</evidence>
<dbReference type="InterPro" id="IPR011009">
    <property type="entry name" value="Kinase-like_dom_sf"/>
</dbReference>
<proteinExistence type="predicted"/>
<dbReference type="PROSITE" id="PS50011">
    <property type="entry name" value="PROTEIN_KINASE_DOM"/>
    <property type="match status" value="1"/>
</dbReference>
<feature type="domain" description="Protein kinase" evidence="1">
    <location>
        <begin position="1"/>
        <end position="200"/>
    </location>
</feature>
<dbReference type="HOGENOM" id="CLU_054430_2_0_1"/>